<sequence>MATAETIPKSTVQAQEQCYTRKDFVKAWSFPLQPLHDFKLNGEPAQYAPGYPKVPGDEKVTIDSEDAIESEHQEHLWESPTAAISPDKKLLAVTSNHERILVYDLESQQLRQVLDGAGDVLNPRRNLPIFVCSTPDKDSKSGLHNRLVFWELDHHGRLLDHEEPIDASAYAAQAIDAVLPDLARKHEWSREFVDATSLHKDFAKLLSVIDTAHRRRHNTIFNDARLGKFNSTSFSSDGGLFLYHTQNSVNVSSRESKDLPRIVVMDVRAGKELHRLSGHEDAICWSAISPDDDHIASVSLDGTLRMCSATTGDLEWVTHADGRSWTGAFSADSKHIV</sequence>
<name>A0A163BVU1_DIDRA</name>
<reference evidence="3 4" key="1">
    <citation type="journal article" date="2016" name="Sci. Rep.">
        <title>Draft genome sequencing and secretome analysis of fungal phytopathogen Ascochyta rabiei provides insight into the necrotrophic effector repertoire.</title>
        <authorList>
            <person name="Verma S."/>
            <person name="Gazara R.K."/>
            <person name="Nizam S."/>
            <person name="Parween S."/>
            <person name="Chattopadhyay D."/>
            <person name="Verma P.K."/>
        </authorList>
    </citation>
    <scope>NUCLEOTIDE SEQUENCE [LARGE SCALE GENOMIC DNA]</scope>
    <source>
        <strain evidence="3 4">ArDII</strain>
    </source>
</reference>
<evidence type="ECO:0000256" key="1">
    <source>
        <dbReference type="ARBA" id="ARBA00022574"/>
    </source>
</evidence>
<dbReference type="PANTHER" id="PTHR44019:SF8">
    <property type="entry name" value="POC1 CENTRIOLAR PROTEIN HOMOLOG"/>
    <property type="match status" value="1"/>
</dbReference>
<organism evidence="3 4">
    <name type="scientific">Didymella rabiei</name>
    <name type="common">Chickpea ascochyta blight fungus</name>
    <name type="synonym">Mycosphaerella rabiei</name>
    <dbReference type="NCBI Taxonomy" id="5454"/>
    <lineage>
        <taxon>Eukaryota</taxon>
        <taxon>Fungi</taxon>
        <taxon>Dikarya</taxon>
        <taxon>Ascomycota</taxon>
        <taxon>Pezizomycotina</taxon>
        <taxon>Dothideomycetes</taxon>
        <taxon>Pleosporomycetidae</taxon>
        <taxon>Pleosporales</taxon>
        <taxon>Pleosporineae</taxon>
        <taxon>Didymellaceae</taxon>
        <taxon>Ascochyta</taxon>
    </lineage>
</organism>
<dbReference type="STRING" id="5454.A0A163BVU1"/>
<dbReference type="InterPro" id="IPR050505">
    <property type="entry name" value="WDR55/POC1"/>
</dbReference>
<dbReference type="Pfam" id="PF00400">
    <property type="entry name" value="WD40"/>
    <property type="match status" value="1"/>
</dbReference>
<evidence type="ECO:0000313" key="4">
    <source>
        <dbReference type="Proteomes" id="UP000076837"/>
    </source>
</evidence>
<dbReference type="AlphaFoldDB" id="A0A163BVU1"/>
<dbReference type="Proteomes" id="UP000076837">
    <property type="component" value="Unassembled WGS sequence"/>
</dbReference>
<comment type="caution">
    <text evidence="3">The sequence shown here is derived from an EMBL/GenBank/DDBJ whole genome shotgun (WGS) entry which is preliminary data.</text>
</comment>
<dbReference type="InterPro" id="IPR015943">
    <property type="entry name" value="WD40/YVTN_repeat-like_dom_sf"/>
</dbReference>
<dbReference type="Gene3D" id="2.130.10.10">
    <property type="entry name" value="YVTN repeat-like/Quinoprotein amine dehydrogenase"/>
    <property type="match status" value="1"/>
</dbReference>
<keyword evidence="1" id="KW-0853">WD repeat</keyword>
<dbReference type="EMBL" id="JYNV01000227">
    <property type="protein sequence ID" value="KZM22038.1"/>
    <property type="molecule type" value="Genomic_DNA"/>
</dbReference>
<evidence type="ECO:0000313" key="3">
    <source>
        <dbReference type="EMBL" id="KZM22038.1"/>
    </source>
</evidence>
<proteinExistence type="predicted"/>
<dbReference type="InterPro" id="IPR001680">
    <property type="entry name" value="WD40_rpt"/>
</dbReference>
<dbReference type="SMART" id="SM00320">
    <property type="entry name" value="WD40"/>
    <property type="match status" value="2"/>
</dbReference>
<gene>
    <name evidence="3" type="ORF">ST47_g6818</name>
</gene>
<protein>
    <submittedName>
        <fullName evidence="3">Carbohydrate binding</fullName>
    </submittedName>
</protein>
<dbReference type="SUPFAM" id="SSF82171">
    <property type="entry name" value="DPP6 N-terminal domain-like"/>
    <property type="match status" value="1"/>
</dbReference>
<evidence type="ECO:0000256" key="2">
    <source>
        <dbReference type="ARBA" id="ARBA00022737"/>
    </source>
</evidence>
<keyword evidence="4" id="KW-1185">Reference proteome</keyword>
<dbReference type="PANTHER" id="PTHR44019">
    <property type="entry name" value="WD REPEAT-CONTAINING PROTEIN 55"/>
    <property type="match status" value="1"/>
</dbReference>
<keyword evidence="2" id="KW-0677">Repeat</keyword>
<accession>A0A163BVU1</accession>